<evidence type="ECO:0000313" key="9">
    <source>
        <dbReference type="EMBL" id="WXA93631.1"/>
    </source>
</evidence>
<dbReference type="InterPro" id="IPR006143">
    <property type="entry name" value="RND_pump_MFP"/>
</dbReference>
<keyword evidence="4 5" id="KW-0175">Coiled coil</keyword>
<sequence length="395" mass="42061">MTKKWKTRGIIAAVVLLVGGGAAGASLTRRIDVVVTPVVRGRAVDAVYATGTVEAERRVTVKAKTAGPIAELPVTEGDAVRHAQLLARVDDPAAAFELRRGQVEAQAAVARHAPQLATVRAKRAALESQLHAAQREMDRADRLVHTGAIGKADWDRTHDDVVELTAQLEAVRAEERAQRIDLEANAGRAQAAVRSLASKVSDADVRAPQDGVVLARYVEAGEVVAVNQPLFKVGDPAQLLLEVSIDEADIGRVHDGSTGVPSRVAASLHAFPGRTFAGHVVKVMPDADREKKSYLAKVQLDEKVDGLRSGMTAEVNIIVIEKPNALLAPADAIQDGQVWVIEDGRAVRRKVTVGIHDLLRAEILSGLAEGDRTVVGGADKLTRDGARVRVTEKAP</sequence>
<dbReference type="Gene3D" id="2.40.420.20">
    <property type="match status" value="1"/>
</dbReference>
<evidence type="ECO:0000256" key="2">
    <source>
        <dbReference type="ARBA" id="ARBA00009477"/>
    </source>
</evidence>
<evidence type="ECO:0000259" key="8">
    <source>
        <dbReference type="Pfam" id="PF25967"/>
    </source>
</evidence>
<dbReference type="Proteomes" id="UP001379533">
    <property type="component" value="Chromosome"/>
</dbReference>
<evidence type="ECO:0000256" key="4">
    <source>
        <dbReference type="ARBA" id="ARBA00023054"/>
    </source>
</evidence>
<dbReference type="Pfam" id="PF25954">
    <property type="entry name" value="Beta-barrel_RND_2"/>
    <property type="match status" value="1"/>
</dbReference>
<keyword evidence="10" id="KW-1185">Reference proteome</keyword>
<dbReference type="Gene3D" id="2.40.50.100">
    <property type="match status" value="1"/>
</dbReference>
<dbReference type="InterPro" id="IPR058792">
    <property type="entry name" value="Beta-barrel_RND_2"/>
</dbReference>
<accession>A0ABZ2K4K7</accession>
<comment type="similarity">
    <text evidence="2">Belongs to the membrane fusion protein (MFP) (TC 8.A.1) family.</text>
</comment>
<organism evidence="9 10">
    <name type="scientific">Pendulispora brunnea</name>
    <dbReference type="NCBI Taxonomy" id="2905690"/>
    <lineage>
        <taxon>Bacteria</taxon>
        <taxon>Pseudomonadati</taxon>
        <taxon>Myxococcota</taxon>
        <taxon>Myxococcia</taxon>
        <taxon>Myxococcales</taxon>
        <taxon>Sorangiineae</taxon>
        <taxon>Pendulisporaceae</taxon>
        <taxon>Pendulispora</taxon>
    </lineage>
</organism>
<feature type="domain" description="CusB-like beta-barrel" evidence="7">
    <location>
        <begin position="241"/>
        <end position="317"/>
    </location>
</feature>
<evidence type="ECO:0000259" key="7">
    <source>
        <dbReference type="Pfam" id="PF25954"/>
    </source>
</evidence>
<proteinExistence type="inferred from homology"/>
<dbReference type="Pfam" id="PF25917">
    <property type="entry name" value="BSH_RND"/>
    <property type="match status" value="1"/>
</dbReference>
<evidence type="ECO:0000313" key="10">
    <source>
        <dbReference type="Proteomes" id="UP001379533"/>
    </source>
</evidence>
<name>A0ABZ2K4K7_9BACT</name>
<dbReference type="InterPro" id="IPR058627">
    <property type="entry name" value="MdtA-like_C"/>
</dbReference>
<dbReference type="InterPro" id="IPR030190">
    <property type="entry name" value="MacA_alpha-hairpin_sf"/>
</dbReference>
<dbReference type="SUPFAM" id="SSF111369">
    <property type="entry name" value="HlyD-like secretion proteins"/>
    <property type="match status" value="1"/>
</dbReference>
<dbReference type="EMBL" id="CP089982">
    <property type="protein sequence ID" value="WXA93631.1"/>
    <property type="molecule type" value="Genomic_DNA"/>
</dbReference>
<dbReference type="RefSeq" id="WP_394844231.1">
    <property type="nucleotide sequence ID" value="NZ_CP089982.1"/>
</dbReference>
<gene>
    <name evidence="9" type="ORF">LZC95_45160</name>
</gene>
<evidence type="ECO:0000256" key="3">
    <source>
        <dbReference type="ARBA" id="ARBA00022448"/>
    </source>
</evidence>
<dbReference type="Gene3D" id="6.10.140.1990">
    <property type="match status" value="1"/>
</dbReference>
<dbReference type="NCBIfam" id="TIGR01730">
    <property type="entry name" value="RND_mfp"/>
    <property type="match status" value="1"/>
</dbReference>
<feature type="domain" description="Multidrug resistance protein MdtA-like barrel-sandwich hybrid" evidence="6">
    <location>
        <begin position="57"/>
        <end position="232"/>
    </location>
</feature>
<feature type="coiled-coil region" evidence="5">
    <location>
        <begin position="116"/>
        <end position="143"/>
    </location>
</feature>
<evidence type="ECO:0000256" key="5">
    <source>
        <dbReference type="SAM" id="Coils"/>
    </source>
</evidence>
<dbReference type="Pfam" id="PF25967">
    <property type="entry name" value="RND-MFP_C"/>
    <property type="match status" value="1"/>
</dbReference>
<feature type="domain" description="Multidrug resistance protein MdtA-like C-terminal permuted SH3" evidence="8">
    <location>
        <begin position="324"/>
        <end position="380"/>
    </location>
</feature>
<dbReference type="PANTHER" id="PTHR30469">
    <property type="entry name" value="MULTIDRUG RESISTANCE PROTEIN MDTA"/>
    <property type="match status" value="1"/>
</dbReference>
<comment type="subcellular location">
    <subcellularLocation>
        <location evidence="1">Cell envelope</location>
    </subcellularLocation>
</comment>
<protein>
    <submittedName>
        <fullName evidence="9">Efflux RND transporter periplasmic adaptor subunit</fullName>
    </submittedName>
</protein>
<dbReference type="InterPro" id="IPR058625">
    <property type="entry name" value="MdtA-like_BSH"/>
</dbReference>
<dbReference type="Gene3D" id="2.40.30.170">
    <property type="match status" value="1"/>
</dbReference>
<evidence type="ECO:0000256" key="1">
    <source>
        <dbReference type="ARBA" id="ARBA00004196"/>
    </source>
</evidence>
<evidence type="ECO:0000259" key="6">
    <source>
        <dbReference type="Pfam" id="PF25917"/>
    </source>
</evidence>
<reference evidence="9 10" key="1">
    <citation type="submission" date="2021-12" db="EMBL/GenBank/DDBJ databases">
        <title>Discovery of the Pendulisporaceae a myxobacterial family with distinct sporulation behavior and unique specialized metabolism.</title>
        <authorList>
            <person name="Garcia R."/>
            <person name="Popoff A."/>
            <person name="Bader C.D."/>
            <person name="Loehr J."/>
            <person name="Walesch S."/>
            <person name="Walt C."/>
            <person name="Boldt J."/>
            <person name="Bunk B."/>
            <person name="Haeckl F.J.F.P.J."/>
            <person name="Gunesch A.P."/>
            <person name="Birkelbach J."/>
            <person name="Nuebel U."/>
            <person name="Pietschmann T."/>
            <person name="Bach T."/>
            <person name="Mueller R."/>
        </authorList>
    </citation>
    <scope>NUCLEOTIDE SEQUENCE [LARGE SCALE GENOMIC DNA]</scope>
    <source>
        <strain evidence="9 10">MSr12523</strain>
    </source>
</reference>
<keyword evidence="3" id="KW-0813">Transport</keyword>